<dbReference type="EMBL" id="LS398110">
    <property type="protein sequence ID" value="SPP97921.1"/>
    <property type="molecule type" value="Genomic_DNA"/>
</dbReference>
<dbReference type="Proteomes" id="UP000246085">
    <property type="component" value="Chromosome BRAD3257"/>
</dbReference>
<proteinExistence type="predicted"/>
<evidence type="ECO:0000313" key="2">
    <source>
        <dbReference type="Proteomes" id="UP000246085"/>
    </source>
</evidence>
<accession>A0A2U3Q918</accession>
<dbReference type="AlphaFoldDB" id="A0A2U3Q918"/>
<organism evidence="1 2">
    <name type="scientific">Bradyrhizobium vignae</name>
    <dbReference type="NCBI Taxonomy" id="1549949"/>
    <lineage>
        <taxon>Bacteria</taxon>
        <taxon>Pseudomonadati</taxon>
        <taxon>Pseudomonadota</taxon>
        <taxon>Alphaproteobacteria</taxon>
        <taxon>Hyphomicrobiales</taxon>
        <taxon>Nitrobacteraceae</taxon>
        <taxon>Bradyrhizobium</taxon>
    </lineage>
</organism>
<reference evidence="1 2" key="1">
    <citation type="submission" date="2018-03" db="EMBL/GenBank/DDBJ databases">
        <authorList>
            <person name="Gully D."/>
        </authorList>
    </citation>
    <scope>NUCLEOTIDE SEQUENCE [LARGE SCALE GENOMIC DNA]</scope>
    <source>
        <strain evidence="1">ORS3257</strain>
    </source>
</reference>
<gene>
    <name evidence="1" type="ORF">BRAD3257_7090</name>
</gene>
<evidence type="ECO:0000313" key="1">
    <source>
        <dbReference type="EMBL" id="SPP97921.1"/>
    </source>
</evidence>
<protein>
    <submittedName>
        <fullName evidence="1">Uncharacterized protein</fullName>
    </submittedName>
</protein>
<dbReference type="KEGG" id="bvz:BRAD3257_7090"/>
<sequence>MATVGRQNTFRPAVIELIGYCCGREITLPGDAPLRIAVRRDSSEADRSPVPKKKSRRRTIWLTEAPLPTLGWNLYCGAVAAPVCPSGVPFYIDGIQIAAMDQGDSAAYERYTLIYVVPVRLACDFGFEVRNSRDLRAKWKKHLCLL</sequence>
<name>A0A2U3Q918_9BRAD</name>